<protein>
    <recommendedName>
        <fullName evidence="3">Retrotransposon gag domain-containing protein</fullName>
    </recommendedName>
</protein>
<evidence type="ECO:0000313" key="2">
    <source>
        <dbReference type="Proteomes" id="UP000596660"/>
    </source>
</evidence>
<dbReference type="PANTHER" id="PTHR34222">
    <property type="entry name" value="GAG_PRE-INTEGRS DOMAIN-CONTAINING PROTEIN"/>
    <property type="match status" value="1"/>
</dbReference>
<organism evidence="1 2">
    <name type="scientific">Chenopodium quinoa</name>
    <name type="common">Quinoa</name>
    <dbReference type="NCBI Taxonomy" id="63459"/>
    <lineage>
        <taxon>Eukaryota</taxon>
        <taxon>Viridiplantae</taxon>
        <taxon>Streptophyta</taxon>
        <taxon>Embryophyta</taxon>
        <taxon>Tracheophyta</taxon>
        <taxon>Spermatophyta</taxon>
        <taxon>Magnoliopsida</taxon>
        <taxon>eudicotyledons</taxon>
        <taxon>Gunneridae</taxon>
        <taxon>Pentapetalae</taxon>
        <taxon>Caryophyllales</taxon>
        <taxon>Chenopodiaceae</taxon>
        <taxon>Chenopodioideae</taxon>
        <taxon>Atripliceae</taxon>
        <taxon>Chenopodium</taxon>
    </lineage>
</organism>
<dbReference type="Proteomes" id="UP000596660">
    <property type="component" value="Unplaced"/>
</dbReference>
<name>A0A803N6W8_CHEQI</name>
<evidence type="ECO:0000313" key="1">
    <source>
        <dbReference type="EnsemblPlants" id="AUR62041476-RA:cds"/>
    </source>
</evidence>
<reference evidence="1" key="1">
    <citation type="journal article" date="2017" name="Nature">
        <title>The genome of Chenopodium quinoa.</title>
        <authorList>
            <person name="Jarvis D.E."/>
            <person name="Ho Y.S."/>
            <person name="Lightfoot D.J."/>
            <person name="Schmoeckel S.M."/>
            <person name="Li B."/>
            <person name="Borm T.J.A."/>
            <person name="Ohyanagi H."/>
            <person name="Mineta K."/>
            <person name="Michell C.T."/>
            <person name="Saber N."/>
            <person name="Kharbatia N.M."/>
            <person name="Rupper R.R."/>
            <person name="Sharp A.R."/>
            <person name="Dally N."/>
            <person name="Boughton B.A."/>
            <person name="Woo Y.H."/>
            <person name="Gao G."/>
            <person name="Schijlen E.G.W.M."/>
            <person name="Guo X."/>
            <person name="Momin A.A."/>
            <person name="Negrao S."/>
            <person name="Al-Babili S."/>
            <person name="Gehring C."/>
            <person name="Roessner U."/>
            <person name="Jung C."/>
            <person name="Murphy K."/>
            <person name="Arold S.T."/>
            <person name="Gojobori T."/>
            <person name="van der Linden C.G."/>
            <person name="van Loo E.N."/>
            <person name="Jellen E.N."/>
            <person name="Maughan P.J."/>
            <person name="Tester M."/>
        </authorList>
    </citation>
    <scope>NUCLEOTIDE SEQUENCE [LARGE SCALE GENOMIC DNA]</scope>
    <source>
        <strain evidence="1">cv. PI 614886</strain>
    </source>
</reference>
<accession>A0A803N6W8</accession>
<dbReference type="AlphaFoldDB" id="A0A803N6W8"/>
<dbReference type="Gramene" id="AUR62041476-RA">
    <property type="protein sequence ID" value="AUR62041476-RA:cds"/>
    <property type="gene ID" value="AUR62041476"/>
</dbReference>
<keyword evidence="2" id="KW-1185">Reference proteome</keyword>
<dbReference type="PANTHER" id="PTHR34222:SF94">
    <property type="entry name" value="CCHC-TYPE DOMAIN-CONTAINING PROTEIN"/>
    <property type="match status" value="1"/>
</dbReference>
<reference evidence="1" key="2">
    <citation type="submission" date="2021-03" db="UniProtKB">
        <authorList>
            <consortium name="EnsemblPlants"/>
        </authorList>
    </citation>
    <scope>IDENTIFICATION</scope>
</reference>
<sequence>MDSKVAASIPYFEKAKRLWDYLEKCFCISNGPSLQQLRVKITDCKQTKGMSVEDYYTKLMVLFDDLTRLKPFHGCECGHCTCDVADKYSSDREEKMLHQFLIGVDDYLYATVQTNFLSQQPLADLNRAYQALLQEKESRDIARGRQRRRKRRMLMCSVCCTRKKSCWFLATVFKAPFYPAEPAASASPTVRTKALTGSSQIVEDNVSLADFKLEDVRPTAAAGSVHRNPLADGTAAIASSLHLGNSAAAGSPHVASDVAAATVDPVSVELGRGRFRFCSGYNNYSHCKTVLE</sequence>
<proteinExistence type="predicted"/>
<dbReference type="EnsemblPlants" id="AUR62041476-RA">
    <property type="protein sequence ID" value="AUR62041476-RA:cds"/>
    <property type="gene ID" value="AUR62041476"/>
</dbReference>
<evidence type="ECO:0008006" key="3">
    <source>
        <dbReference type="Google" id="ProtNLM"/>
    </source>
</evidence>